<accession>A0A917GKI2</accession>
<evidence type="ECO:0000256" key="6">
    <source>
        <dbReference type="RuleBase" id="RU364043"/>
    </source>
</evidence>
<gene>
    <name evidence="8" type="primary">mutT</name>
    <name evidence="6" type="synonym">nudJ</name>
    <name evidence="8" type="ORF">GCM10011403_03070</name>
</gene>
<dbReference type="RefSeq" id="WP_068812673.1">
    <property type="nucleotide sequence ID" value="NZ_BMIY01000001.1"/>
</dbReference>
<dbReference type="InterPro" id="IPR000086">
    <property type="entry name" value="NUDIX_hydrolase_dom"/>
</dbReference>
<dbReference type="EMBL" id="BMIY01000001">
    <property type="protein sequence ID" value="GGG49336.1"/>
    <property type="molecule type" value="Genomic_DNA"/>
</dbReference>
<organism evidence="8 9">
    <name type="scientific">Pseudohongiella nitratireducens</name>
    <dbReference type="NCBI Taxonomy" id="1768907"/>
    <lineage>
        <taxon>Bacteria</taxon>
        <taxon>Pseudomonadati</taxon>
        <taxon>Pseudomonadota</taxon>
        <taxon>Gammaproteobacteria</taxon>
        <taxon>Pseudomonadales</taxon>
        <taxon>Pseudohongiellaceae</taxon>
        <taxon>Pseudohongiella</taxon>
    </lineage>
</organism>
<dbReference type="InterPro" id="IPR015797">
    <property type="entry name" value="NUDIX_hydrolase-like_dom_sf"/>
</dbReference>
<sequence length="174" mass="19691">MASNRTWFPHSTVAVIVEHPEDSTLPADDRRFLMVEEMEGDVRVLNQPAGHMEDEETILQAAVREALEETGWEVAPTGLIGIYQLEISKQADPALPTVERKTYIRFAFVAKAVAHHPDMALDEDILRADWFTLKEINSAPHLRSPIVKQAILDYLDGAAYPLSLLRTCKWSQHF</sequence>
<dbReference type="PROSITE" id="PS51462">
    <property type="entry name" value="NUDIX"/>
    <property type="match status" value="1"/>
</dbReference>
<proteinExistence type="inferred from homology"/>
<keyword evidence="5 6" id="KW-0378">Hydrolase</keyword>
<dbReference type="GO" id="GO:0017110">
    <property type="term" value="F:nucleoside diphosphate phosphatase activity"/>
    <property type="evidence" value="ECO:0007669"/>
    <property type="project" value="InterPro"/>
</dbReference>
<dbReference type="InterPro" id="IPR033713">
    <property type="entry name" value="NudJ"/>
</dbReference>
<dbReference type="GO" id="GO:0004787">
    <property type="term" value="F:thiamine diphosphate phosphatase activity"/>
    <property type="evidence" value="ECO:0007669"/>
    <property type="project" value="InterPro"/>
</dbReference>
<dbReference type="SUPFAM" id="SSF55811">
    <property type="entry name" value="Nudix"/>
    <property type="match status" value="1"/>
</dbReference>
<name>A0A917GKI2_9GAMM</name>
<feature type="domain" description="Nudix hydrolase" evidence="7">
    <location>
        <begin position="8"/>
        <end position="155"/>
    </location>
</feature>
<reference evidence="8" key="2">
    <citation type="submission" date="2020-09" db="EMBL/GenBank/DDBJ databases">
        <authorList>
            <person name="Sun Q."/>
            <person name="Zhou Y."/>
        </authorList>
    </citation>
    <scope>NUCLEOTIDE SEQUENCE</scope>
    <source>
        <strain evidence="8">CGMCC 1.15425</strain>
    </source>
</reference>
<evidence type="ECO:0000259" key="7">
    <source>
        <dbReference type="PROSITE" id="PS51462"/>
    </source>
</evidence>
<dbReference type="EC" id="3.6.1.-" evidence="6"/>
<comment type="cofactor">
    <cofactor evidence="1 6">
        <name>Mg(2+)</name>
        <dbReference type="ChEBI" id="CHEBI:18420"/>
    </cofactor>
</comment>
<evidence type="ECO:0000313" key="9">
    <source>
        <dbReference type="Proteomes" id="UP000627715"/>
    </source>
</evidence>
<keyword evidence="9" id="KW-1185">Reference proteome</keyword>
<comment type="subunit">
    <text evidence="3 6">Monomer.</text>
</comment>
<evidence type="ECO:0000256" key="5">
    <source>
        <dbReference type="ARBA" id="ARBA00022801"/>
    </source>
</evidence>
<reference evidence="8" key="1">
    <citation type="journal article" date="2014" name="Int. J. Syst. Evol. Microbiol.">
        <title>Complete genome sequence of Corynebacterium casei LMG S-19264T (=DSM 44701T), isolated from a smear-ripened cheese.</title>
        <authorList>
            <consortium name="US DOE Joint Genome Institute (JGI-PGF)"/>
            <person name="Walter F."/>
            <person name="Albersmeier A."/>
            <person name="Kalinowski J."/>
            <person name="Ruckert C."/>
        </authorList>
    </citation>
    <scope>NUCLEOTIDE SEQUENCE</scope>
    <source>
        <strain evidence="8">CGMCC 1.15425</strain>
    </source>
</reference>
<evidence type="ECO:0000256" key="3">
    <source>
        <dbReference type="ARBA" id="ARBA00011245"/>
    </source>
</evidence>
<evidence type="ECO:0000256" key="4">
    <source>
        <dbReference type="ARBA" id="ARBA00015552"/>
    </source>
</evidence>
<dbReference type="PANTHER" id="PTHR43222">
    <property type="entry name" value="NUDIX HYDROLASE 23"/>
    <property type="match status" value="1"/>
</dbReference>
<evidence type="ECO:0000256" key="1">
    <source>
        <dbReference type="ARBA" id="ARBA00001946"/>
    </source>
</evidence>
<dbReference type="Gene3D" id="3.90.79.10">
    <property type="entry name" value="Nucleoside Triphosphate Pyrophosphohydrolase"/>
    <property type="match status" value="1"/>
</dbReference>
<dbReference type="InterPro" id="IPR020084">
    <property type="entry name" value="NUDIX_hydrolase_CS"/>
</dbReference>
<dbReference type="GO" id="GO:0017111">
    <property type="term" value="F:ribonucleoside triphosphate phosphatase activity"/>
    <property type="evidence" value="ECO:0007669"/>
    <property type="project" value="InterPro"/>
</dbReference>
<comment type="similarity">
    <text evidence="2 6">Belongs to the Nudix hydrolase family. NudJ subfamily.</text>
</comment>
<dbReference type="Proteomes" id="UP000627715">
    <property type="component" value="Unassembled WGS sequence"/>
</dbReference>
<dbReference type="PANTHER" id="PTHR43222:SF11">
    <property type="entry name" value="PHOSPHATASE NUDJ"/>
    <property type="match status" value="1"/>
</dbReference>
<dbReference type="AlphaFoldDB" id="A0A917GKI2"/>
<evidence type="ECO:0000313" key="8">
    <source>
        <dbReference type="EMBL" id="GGG49336.1"/>
    </source>
</evidence>
<comment type="caution">
    <text evidence="8">The sequence shown here is derived from an EMBL/GenBank/DDBJ whole genome shotgun (WGS) entry which is preliminary data.</text>
</comment>
<keyword evidence="6" id="KW-0460">Magnesium</keyword>
<dbReference type="PROSITE" id="PS00893">
    <property type="entry name" value="NUDIX_BOX"/>
    <property type="match status" value="1"/>
</dbReference>
<dbReference type="OrthoDB" id="8594221at2"/>
<evidence type="ECO:0000256" key="2">
    <source>
        <dbReference type="ARBA" id="ARBA00007608"/>
    </source>
</evidence>
<dbReference type="Pfam" id="PF00293">
    <property type="entry name" value="NUDIX"/>
    <property type="match status" value="1"/>
</dbReference>
<protein>
    <recommendedName>
        <fullName evidence="4 6">Phosphatase NudJ</fullName>
        <ecNumber evidence="6">3.6.1.-</ecNumber>
    </recommendedName>
</protein>
<dbReference type="CDD" id="cd03675">
    <property type="entry name" value="NUDIX_Hydrolase"/>
    <property type="match status" value="1"/>
</dbReference>